<dbReference type="Proteomes" id="UP001307849">
    <property type="component" value="Unassembled WGS sequence"/>
</dbReference>
<name>A0AAN8NGL9_9PEZI</name>
<proteinExistence type="predicted"/>
<accession>A0AAN8NGL9</accession>
<evidence type="ECO:0000313" key="1">
    <source>
        <dbReference type="EMBL" id="KAK6500699.1"/>
    </source>
</evidence>
<organism evidence="1 2">
    <name type="scientific">Arthrobotrys conoides</name>
    <dbReference type="NCBI Taxonomy" id="74498"/>
    <lineage>
        <taxon>Eukaryota</taxon>
        <taxon>Fungi</taxon>
        <taxon>Dikarya</taxon>
        <taxon>Ascomycota</taxon>
        <taxon>Pezizomycotina</taxon>
        <taxon>Orbiliomycetes</taxon>
        <taxon>Orbiliales</taxon>
        <taxon>Orbiliaceae</taxon>
        <taxon>Arthrobotrys</taxon>
    </lineage>
</organism>
<protein>
    <submittedName>
        <fullName evidence="1">Uncharacterized protein</fullName>
    </submittedName>
</protein>
<dbReference type="AlphaFoldDB" id="A0AAN8NGL9"/>
<comment type="caution">
    <text evidence="1">The sequence shown here is derived from an EMBL/GenBank/DDBJ whole genome shotgun (WGS) entry which is preliminary data.</text>
</comment>
<dbReference type="EMBL" id="JAVHJM010000012">
    <property type="protein sequence ID" value="KAK6500699.1"/>
    <property type="molecule type" value="Genomic_DNA"/>
</dbReference>
<evidence type="ECO:0000313" key="2">
    <source>
        <dbReference type="Proteomes" id="UP001307849"/>
    </source>
</evidence>
<keyword evidence="2" id="KW-1185">Reference proteome</keyword>
<reference evidence="1 2" key="1">
    <citation type="submission" date="2019-10" db="EMBL/GenBank/DDBJ databases">
        <authorList>
            <person name="Palmer J.M."/>
        </authorList>
    </citation>
    <scope>NUCLEOTIDE SEQUENCE [LARGE SCALE GENOMIC DNA]</scope>
    <source>
        <strain evidence="1 2">TWF506</strain>
    </source>
</reference>
<sequence length="642" mass="69946">MIRLGMEVQVNNVRAGTQFTIIGALRGHNFLQSGTVTMPLTGSTIPVTNFQVFTDAQRFPCRMAGDWSWSLNVVGASPINFPTTTRLEVCMVAFAPPQGPLDPGVPNAIARPNFGGDYPIDVFRLFLPAPEELTGILQNPLPNYLVRSMSAIWNLGLVLNPELDAARLFSYETINGAPAYIDGYLGGIFQLRRFVKGMFDSLNCYDLAGLAQTAACIIQDTGGNELLDPRWIYCSPYGFINSGPLFGWPQYANCNSPFFGQGKLPYYPPNDPQRNSFGNHAWIEVVTQAGQQPVVLDATHCLQNSPNAPDSGTQTRANYLASQTDITRGPYDWLYTSNPTSRTRMIGLNGFGTVPFALTELEPGEIDVESNLVNNAPCDPQSLLKLINGLAPNASIELDDYIVGSKGCQALLVFCGIVSDHDRLTLEITNAKSERIAVHGFQQSREQILNGIPKDLILDSSDLGENSVRLPSLVTWLRNSTRIKIMVPSKYIQDEPQYADLLLQLAKMIDNYITTNAVPPQKQHLPGTTITGPKIVTVSIHDTFSLSLGSLKDNLSSAELSTPGIVQCLGPISDVNEFKFLAIAPGEVVIKLCVAHQGSLAVQVLYAKAIVEDKVGSQSQSETRLFGKKRVAQAKKCSSSDA</sequence>
<gene>
    <name evidence="1" type="ORF">TWF506_003463</name>
</gene>